<dbReference type="OrthoDB" id="5550464at2759"/>
<dbReference type="InterPro" id="IPR002669">
    <property type="entry name" value="UreD"/>
</dbReference>
<dbReference type="Proteomes" id="UP000054166">
    <property type="component" value="Unassembled WGS sequence"/>
</dbReference>
<name>A0A0C3AN75_PILCF</name>
<dbReference type="FunCoup" id="A0A0C3AN75">
    <property type="interactions" value="32"/>
</dbReference>
<dbReference type="PANTHER" id="PTHR33643:SF1">
    <property type="entry name" value="UREASE ACCESSORY PROTEIN D"/>
    <property type="match status" value="1"/>
</dbReference>
<keyword evidence="4" id="KW-1185">Reference proteome</keyword>
<keyword evidence="2" id="KW-0143">Chaperone</keyword>
<evidence type="ECO:0000313" key="4">
    <source>
        <dbReference type="Proteomes" id="UP000054166"/>
    </source>
</evidence>
<dbReference type="HAMAP" id="MF_01384">
    <property type="entry name" value="UreD"/>
    <property type="match status" value="1"/>
</dbReference>
<dbReference type="Pfam" id="PF01774">
    <property type="entry name" value="UreD"/>
    <property type="match status" value="1"/>
</dbReference>
<dbReference type="STRING" id="765440.A0A0C3AN75"/>
<dbReference type="GO" id="GO:0016151">
    <property type="term" value="F:nickel cation binding"/>
    <property type="evidence" value="ECO:0007669"/>
    <property type="project" value="InterPro"/>
</dbReference>
<evidence type="ECO:0000256" key="1">
    <source>
        <dbReference type="ARBA" id="ARBA00007177"/>
    </source>
</evidence>
<dbReference type="InParanoid" id="A0A0C3AN75"/>
<organism evidence="3 4">
    <name type="scientific">Piloderma croceum (strain F 1598)</name>
    <dbReference type="NCBI Taxonomy" id="765440"/>
    <lineage>
        <taxon>Eukaryota</taxon>
        <taxon>Fungi</taxon>
        <taxon>Dikarya</taxon>
        <taxon>Basidiomycota</taxon>
        <taxon>Agaricomycotina</taxon>
        <taxon>Agaricomycetes</taxon>
        <taxon>Agaricomycetidae</taxon>
        <taxon>Atheliales</taxon>
        <taxon>Atheliaceae</taxon>
        <taxon>Piloderma</taxon>
    </lineage>
</organism>
<protein>
    <recommendedName>
        <fullName evidence="5">Urease accessory protein UreD</fullName>
    </recommendedName>
</protein>
<evidence type="ECO:0000313" key="3">
    <source>
        <dbReference type="EMBL" id="KIM75353.1"/>
    </source>
</evidence>
<evidence type="ECO:0000256" key="2">
    <source>
        <dbReference type="ARBA" id="ARBA00023186"/>
    </source>
</evidence>
<sequence>MSVVSPSIQKIDIGGGRIVSRSHGSAVVFSELSSTYPLKLLSPRITQAGVALVYILSYGGGLVGGDRIKLSVDVGSETTLVLLSQGSTKVFKTRPGNRASGGAQRTSCSSLGPITTTQTMDVLISHNSALFLLPDPVTCFRSASYNQIQTFRLSGDSSSAVLLDWVTSGRKSLGEEWVFSRYYSVNEVWVDGKKIVKDVLLLEDSIEDTKPLPQRRLGDKLAPYSCYATLILYGPLVQNIILSLNAEYETISVFKMNVPSDLIWSISGISDGKGCVVRVAGKDTEGVKSWLGNALRKLEDVMSIDMYRRAFSA</sequence>
<reference evidence="3 4" key="1">
    <citation type="submission" date="2014-04" db="EMBL/GenBank/DDBJ databases">
        <authorList>
            <consortium name="DOE Joint Genome Institute"/>
            <person name="Kuo A."/>
            <person name="Tarkka M."/>
            <person name="Buscot F."/>
            <person name="Kohler A."/>
            <person name="Nagy L.G."/>
            <person name="Floudas D."/>
            <person name="Copeland A."/>
            <person name="Barry K.W."/>
            <person name="Cichocki N."/>
            <person name="Veneault-Fourrey C."/>
            <person name="LaButti K."/>
            <person name="Lindquist E.A."/>
            <person name="Lipzen A."/>
            <person name="Lundell T."/>
            <person name="Morin E."/>
            <person name="Murat C."/>
            <person name="Sun H."/>
            <person name="Tunlid A."/>
            <person name="Henrissat B."/>
            <person name="Grigoriev I.V."/>
            <person name="Hibbett D.S."/>
            <person name="Martin F."/>
            <person name="Nordberg H.P."/>
            <person name="Cantor M.N."/>
            <person name="Hua S.X."/>
        </authorList>
    </citation>
    <scope>NUCLEOTIDE SEQUENCE [LARGE SCALE GENOMIC DNA]</scope>
    <source>
        <strain evidence="3 4">F 1598</strain>
    </source>
</reference>
<proteinExistence type="inferred from homology"/>
<dbReference type="PANTHER" id="PTHR33643">
    <property type="entry name" value="UREASE ACCESSORY PROTEIN D"/>
    <property type="match status" value="1"/>
</dbReference>
<gene>
    <name evidence="3" type="ORF">PILCRDRAFT_98938</name>
</gene>
<reference evidence="4" key="2">
    <citation type="submission" date="2015-01" db="EMBL/GenBank/DDBJ databases">
        <title>Evolutionary Origins and Diversification of the Mycorrhizal Mutualists.</title>
        <authorList>
            <consortium name="DOE Joint Genome Institute"/>
            <consortium name="Mycorrhizal Genomics Consortium"/>
            <person name="Kohler A."/>
            <person name="Kuo A."/>
            <person name="Nagy L.G."/>
            <person name="Floudas D."/>
            <person name="Copeland A."/>
            <person name="Barry K.W."/>
            <person name="Cichocki N."/>
            <person name="Veneault-Fourrey C."/>
            <person name="LaButti K."/>
            <person name="Lindquist E.A."/>
            <person name="Lipzen A."/>
            <person name="Lundell T."/>
            <person name="Morin E."/>
            <person name="Murat C."/>
            <person name="Riley R."/>
            <person name="Ohm R."/>
            <person name="Sun H."/>
            <person name="Tunlid A."/>
            <person name="Henrissat B."/>
            <person name="Grigoriev I.V."/>
            <person name="Hibbett D.S."/>
            <person name="Martin F."/>
        </authorList>
    </citation>
    <scope>NUCLEOTIDE SEQUENCE [LARGE SCALE GENOMIC DNA]</scope>
    <source>
        <strain evidence="4">F 1598</strain>
    </source>
</reference>
<dbReference type="EMBL" id="KN833047">
    <property type="protein sequence ID" value="KIM75353.1"/>
    <property type="molecule type" value="Genomic_DNA"/>
</dbReference>
<dbReference type="HOGENOM" id="CLU_021703_1_1_1"/>
<dbReference type="AlphaFoldDB" id="A0A0C3AN75"/>
<accession>A0A0C3AN75</accession>
<comment type="similarity">
    <text evidence="1">Belongs to the UreD family.</text>
</comment>
<evidence type="ECO:0008006" key="5">
    <source>
        <dbReference type="Google" id="ProtNLM"/>
    </source>
</evidence>